<reference evidence="6 7" key="1">
    <citation type="journal article" date="2007" name="Nature">
        <title>Evolution of genes and genomes on the Drosophila phylogeny.</title>
        <authorList>
            <consortium name="Drosophila 12 Genomes Consortium"/>
            <person name="Clark A.G."/>
            <person name="Eisen M.B."/>
            <person name="Smith D.R."/>
            <person name="Bergman C.M."/>
            <person name="Oliver B."/>
            <person name="Markow T.A."/>
            <person name="Kaufman T.C."/>
            <person name="Kellis M."/>
            <person name="Gelbart W."/>
            <person name="Iyer V.N."/>
            <person name="Pollard D.A."/>
            <person name="Sackton T.B."/>
            <person name="Larracuente A.M."/>
            <person name="Singh N.D."/>
            <person name="Abad J.P."/>
            <person name="Abt D.N."/>
            <person name="Adryan B."/>
            <person name="Aguade M."/>
            <person name="Akashi H."/>
            <person name="Anderson W.W."/>
            <person name="Aquadro C.F."/>
            <person name="Ardell D.H."/>
            <person name="Arguello R."/>
            <person name="Artieri C.G."/>
            <person name="Barbash D.A."/>
            <person name="Barker D."/>
            <person name="Barsanti P."/>
            <person name="Batterham P."/>
            <person name="Batzoglou S."/>
            <person name="Begun D."/>
            <person name="Bhutkar A."/>
            <person name="Blanco E."/>
            <person name="Bosak S.A."/>
            <person name="Bradley R.K."/>
            <person name="Brand A.D."/>
            <person name="Brent M.R."/>
            <person name="Brooks A.N."/>
            <person name="Brown R.H."/>
            <person name="Butlin R.K."/>
            <person name="Caggese C."/>
            <person name="Calvi B.R."/>
            <person name="Bernardo de Carvalho A."/>
            <person name="Caspi A."/>
            <person name="Castrezana S."/>
            <person name="Celniker S.E."/>
            <person name="Chang J.L."/>
            <person name="Chapple C."/>
            <person name="Chatterji S."/>
            <person name="Chinwalla A."/>
            <person name="Civetta A."/>
            <person name="Clifton S.W."/>
            <person name="Comeron J.M."/>
            <person name="Costello J.C."/>
            <person name="Coyne J.A."/>
            <person name="Daub J."/>
            <person name="David R.G."/>
            <person name="Delcher A.L."/>
            <person name="Delehaunty K."/>
            <person name="Do C.B."/>
            <person name="Ebling H."/>
            <person name="Edwards K."/>
            <person name="Eickbush T."/>
            <person name="Evans J.D."/>
            <person name="Filipski A."/>
            <person name="Findeiss S."/>
            <person name="Freyhult E."/>
            <person name="Fulton L."/>
            <person name="Fulton R."/>
            <person name="Garcia A.C."/>
            <person name="Gardiner A."/>
            <person name="Garfield D.A."/>
            <person name="Garvin B.E."/>
            <person name="Gibson G."/>
            <person name="Gilbert D."/>
            <person name="Gnerre S."/>
            <person name="Godfrey J."/>
            <person name="Good R."/>
            <person name="Gotea V."/>
            <person name="Gravely B."/>
            <person name="Greenberg A.J."/>
            <person name="Griffiths-Jones S."/>
            <person name="Gross S."/>
            <person name="Guigo R."/>
            <person name="Gustafson E.A."/>
            <person name="Haerty W."/>
            <person name="Hahn M.W."/>
            <person name="Halligan D.L."/>
            <person name="Halpern A.L."/>
            <person name="Halter G.M."/>
            <person name="Han M.V."/>
            <person name="Heger A."/>
            <person name="Hillier L."/>
            <person name="Hinrichs A.S."/>
            <person name="Holmes I."/>
            <person name="Hoskins R.A."/>
            <person name="Hubisz M.J."/>
            <person name="Hultmark D."/>
            <person name="Huntley M.A."/>
            <person name="Jaffe D.B."/>
            <person name="Jagadeeshan S."/>
            <person name="Jeck W.R."/>
            <person name="Johnson J."/>
            <person name="Jones C.D."/>
            <person name="Jordan W.C."/>
            <person name="Karpen G.H."/>
            <person name="Kataoka E."/>
            <person name="Keightley P.D."/>
            <person name="Kheradpour P."/>
            <person name="Kirkness E.F."/>
            <person name="Koerich L.B."/>
            <person name="Kristiansen K."/>
            <person name="Kudrna D."/>
            <person name="Kulathinal R.J."/>
            <person name="Kumar S."/>
            <person name="Kwok R."/>
            <person name="Lander E."/>
            <person name="Langley C.H."/>
            <person name="Lapoint R."/>
            <person name="Lazzaro B.P."/>
            <person name="Lee S.J."/>
            <person name="Levesque L."/>
            <person name="Li R."/>
            <person name="Lin C.F."/>
            <person name="Lin M.F."/>
            <person name="Lindblad-Toh K."/>
            <person name="Llopart A."/>
            <person name="Long M."/>
            <person name="Low L."/>
            <person name="Lozovsky E."/>
            <person name="Lu J."/>
            <person name="Luo M."/>
            <person name="Machado C.A."/>
            <person name="Makalowski W."/>
            <person name="Marzo M."/>
            <person name="Matsuda M."/>
            <person name="Matzkin L."/>
            <person name="McAllister B."/>
            <person name="McBride C.S."/>
            <person name="McKernan B."/>
            <person name="McKernan K."/>
            <person name="Mendez-Lago M."/>
            <person name="Minx P."/>
            <person name="Mollenhauer M.U."/>
            <person name="Montooth K."/>
            <person name="Mount S.M."/>
            <person name="Mu X."/>
            <person name="Myers E."/>
            <person name="Negre B."/>
            <person name="Newfeld S."/>
            <person name="Nielsen R."/>
            <person name="Noor M.A."/>
            <person name="O'Grady P."/>
            <person name="Pachter L."/>
            <person name="Papaceit M."/>
            <person name="Parisi M.J."/>
            <person name="Parisi M."/>
            <person name="Parts L."/>
            <person name="Pedersen J.S."/>
            <person name="Pesole G."/>
            <person name="Phillippy A.M."/>
            <person name="Ponting C.P."/>
            <person name="Pop M."/>
            <person name="Porcelli D."/>
            <person name="Powell J.R."/>
            <person name="Prohaska S."/>
            <person name="Pruitt K."/>
            <person name="Puig M."/>
            <person name="Quesneville H."/>
            <person name="Ram K.R."/>
            <person name="Rand D."/>
            <person name="Rasmussen M.D."/>
            <person name="Reed L.K."/>
            <person name="Reenan R."/>
            <person name="Reily A."/>
            <person name="Remington K.A."/>
            <person name="Rieger T.T."/>
            <person name="Ritchie M.G."/>
            <person name="Robin C."/>
            <person name="Rogers Y.H."/>
            <person name="Rohde C."/>
            <person name="Rozas J."/>
            <person name="Rubenfield M.J."/>
            <person name="Ruiz A."/>
            <person name="Russo S."/>
            <person name="Salzberg S.L."/>
            <person name="Sanchez-Gracia A."/>
            <person name="Saranga D.J."/>
            <person name="Sato H."/>
            <person name="Schaeffer S.W."/>
            <person name="Schatz M.C."/>
            <person name="Schlenke T."/>
            <person name="Schwartz R."/>
            <person name="Segarra C."/>
            <person name="Singh R.S."/>
            <person name="Sirot L."/>
            <person name="Sirota M."/>
            <person name="Sisneros N.B."/>
            <person name="Smith C.D."/>
            <person name="Smith T.F."/>
            <person name="Spieth J."/>
            <person name="Stage D.E."/>
            <person name="Stark A."/>
            <person name="Stephan W."/>
            <person name="Strausberg R.L."/>
            <person name="Strempel S."/>
            <person name="Sturgill D."/>
            <person name="Sutton G."/>
            <person name="Sutton G.G."/>
            <person name="Tao W."/>
            <person name="Teichmann S."/>
            <person name="Tobari Y.N."/>
            <person name="Tomimura Y."/>
            <person name="Tsolas J.M."/>
            <person name="Valente V.L."/>
            <person name="Venter E."/>
            <person name="Venter J.C."/>
            <person name="Vicario S."/>
            <person name="Vieira F.G."/>
            <person name="Vilella A.J."/>
            <person name="Villasante A."/>
            <person name="Walenz B."/>
            <person name="Wang J."/>
            <person name="Wasserman M."/>
            <person name="Watts T."/>
            <person name="Wilson D."/>
            <person name="Wilson R.K."/>
            <person name="Wing R.A."/>
            <person name="Wolfner M.F."/>
            <person name="Wong A."/>
            <person name="Wong G.K."/>
            <person name="Wu C.I."/>
            <person name="Wu G."/>
            <person name="Yamamoto D."/>
            <person name="Yang H.P."/>
            <person name="Yang S.P."/>
            <person name="Yorke J.A."/>
            <person name="Yoshida K."/>
            <person name="Zdobnov E."/>
            <person name="Zhang P."/>
            <person name="Zhang Y."/>
            <person name="Zimin A.V."/>
            <person name="Baldwin J."/>
            <person name="Abdouelleil A."/>
            <person name="Abdulkadir J."/>
            <person name="Abebe A."/>
            <person name="Abera B."/>
            <person name="Abreu J."/>
            <person name="Acer S.C."/>
            <person name="Aftuck L."/>
            <person name="Alexander A."/>
            <person name="An P."/>
            <person name="Anderson E."/>
            <person name="Anderson S."/>
            <person name="Arachi H."/>
            <person name="Azer M."/>
            <person name="Bachantsang P."/>
            <person name="Barry A."/>
            <person name="Bayul T."/>
            <person name="Berlin A."/>
            <person name="Bessette D."/>
            <person name="Bloom T."/>
            <person name="Blye J."/>
            <person name="Boguslavskiy L."/>
            <person name="Bonnet C."/>
            <person name="Boukhgalter B."/>
            <person name="Bourzgui I."/>
            <person name="Brown A."/>
            <person name="Cahill P."/>
            <person name="Channer S."/>
            <person name="Cheshatsang Y."/>
            <person name="Chuda L."/>
            <person name="Citroen M."/>
            <person name="Collymore A."/>
            <person name="Cooke P."/>
            <person name="Costello M."/>
            <person name="D'Aco K."/>
            <person name="Daza R."/>
            <person name="De Haan G."/>
            <person name="DeGray S."/>
            <person name="DeMaso C."/>
            <person name="Dhargay N."/>
            <person name="Dooley K."/>
            <person name="Dooley E."/>
            <person name="Doricent M."/>
            <person name="Dorje P."/>
            <person name="Dorjee K."/>
            <person name="Dupes A."/>
            <person name="Elong R."/>
            <person name="Falk J."/>
            <person name="Farina A."/>
            <person name="Faro S."/>
            <person name="Ferguson D."/>
            <person name="Fisher S."/>
            <person name="Foley C.D."/>
            <person name="Franke A."/>
            <person name="Friedrich D."/>
            <person name="Gadbois L."/>
            <person name="Gearin G."/>
            <person name="Gearin C.R."/>
            <person name="Giannoukos G."/>
            <person name="Goode T."/>
            <person name="Graham J."/>
            <person name="Grandbois E."/>
            <person name="Grewal S."/>
            <person name="Gyaltsen K."/>
            <person name="Hafez N."/>
            <person name="Hagos B."/>
            <person name="Hall J."/>
            <person name="Henson C."/>
            <person name="Hollinger A."/>
            <person name="Honan T."/>
            <person name="Huard M.D."/>
            <person name="Hughes L."/>
            <person name="Hurhula B."/>
            <person name="Husby M.E."/>
            <person name="Kamat A."/>
            <person name="Kanga B."/>
            <person name="Kashin S."/>
            <person name="Khazanovich D."/>
            <person name="Kisner P."/>
            <person name="Lance K."/>
            <person name="Lara M."/>
            <person name="Lee W."/>
            <person name="Lennon N."/>
            <person name="Letendre F."/>
            <person name="LeVine R."/>
            <person name="Lipovsky A."/>
            <person name="Liu X."/>
            <person name="Liu J."/>
            <person name="Liu S."/>
            <person name="Lokyitsang T."/>
            <person name="Lokyitsang Y."/>
            <person name="Lubonja R."/>
            <person name="Lui A."/>
            <person name="MacDonald P."/>
            <person name="Magnisalis V."/>
            <person name="Maru K."/>
            <person name="Matthews C."/>
            <person name="McCusker W."/>
            <person name="McDonough S."/>
            <person name="Mehta T."/>
            <person name="Meldrim J."/>
            <person name="Meneus L."/>
            <person name="Mihai O."/>
            <person name="Mihalev A."/>
            <person name="Mihova T."/>
            <person name="Mittelman R."/>
            <person name="Mlenga V."/>
            <person name="Montmayeur A."/>
            <person name="Mulrain L."/>
            <person name="Navidi A."/>
            <person name="Naylor J."/>
            <person name="Negash T."/>
            <person name="Nguyen T."/>
            <person name="Nguyen N."/>
            <person name="Nicol R."/>
            <person name="Norbu C."/>
            <person name="Norbu N."/>
            <person name="Novod N."/>
            <person name="O'Neill B."/>
            <person name="Osman S."/>
            <person name="Markiewicz E."/>
            <person name="Oyono O.L."/>
            <person name="Patti C."/>
            <person name="Phunkhang P."/>
            <person name="Pierre F."/>
            <person name="Priest M."/>
            <person name="Raghuraman S."/>
            <person name="Rege F."/>
            <person name="Reyes R."/>
            <person name="Rise C."/>
            <person name="Rogov P."/>
            <person name="Ross K."/>
            <person name="Ryan E."/>
            <person name="Settipalli S."/>
            <person name="Shea T."/>
            <person name="Sherpa N."/>
            <person name="Shi L."/>
            <person name="Shih D."/>
            <person name="Sparrow T."/>
            <person name="Spaulding J."/>
            <person name="Stalker J."/>
            <person name="Stange-Thomann N."/>
            <person name="Stavropoulos S."/>
            <person name="Stone C."/>
            <person name="Strader C."/>
            <person name="Tesfaye S."/>
            <person name="Thomson T."/>
            <person name="Thoulutsang Y."/>
            <person name="Thoulutsang D."/>
            <person name="Topham K."/>
            <person name="Topping I."/>
            <person name="Tsamla T."/>
            <person name="Vassiliev H."/>
            <person name="Vo A."/>
            <person name="Wangchuk T."/>
            <person name="Wangdi T."/>
            <person name="Weiand M."/>
            <person name="Wilkinson J."/>
            <person name="Wilson A."/>
            <person name="Yadav S."/>
            <person name="Young G."/>
            <person name="Yu Q."/>
            <person name="Zembek L."/>
            <person name="Zhong D."/>
            <person name="Zimmer A."/>
            <person name="Zwirko Z."/>
            <person name="Jaffe D.B."/>
            <person name="Alvarez P."/>
            <person name="Brockman W."/>
            <person name="Butler J."/>
            <person name="Chin C."/>
            <person name="Gnerre S."/>
            <person name="Grabherr M."/>
            <person name="Kleber M."/>
            <person name="Mauceli E."/>
            <person name="MacCallum I."/>
        </authorList>
    </citation>
    <scope>NUCLEOTIDE SEQUENCE [LARGE SCALE GENOMIC DNA]</scope>
    <source>
        <strain evidence="7">Tucson 14024-0371.13</strain>
    </source>
</reference>
<gene>
    <name evidence="6" type="primary">Dana\GF27458</name>
    <name evidence="6" type="ORF">GF27458</name>
</gene>
<protein>
    <submittedName>
        <fullName evidence="6">Uncharacterized protein</fullName>
    </submittedName>
</protein>
<dbReference type="InterPro" id="IPR004911">
    <property type="entry name" value="Interferon-induced_GILT"/>
</dbReference>
<keyword evidence="7" id="KW-1185">Reference proteome</keyword>
<evidence type="ECO:0000256" key="3">
    <source>
        <dbReference type="ARBA" id="ARBA00022525"/>
    </source>
</evidence>
<accession>A0A0P8XY63</accession>
<proteinExistence type="inferred from homology"/>
<evidence type="ECO:0000313" key="6">
    <source>
        <dbReference type="EMBL" id="KPU79583.1"/>
    </source>
</evidence>
<keyword evidence="5" id="KW-0325">Glycoprotein</keyword>
<dbReference type="EMBL" id="CH902617">
    <property type="protein sequence ID" value="KPU79583.1"/>
    <property type="molecule type" value="Genomic_DNA"/>
</dbReference>
<comment type="subcellular location">
    <subcellularLocation>
        <location evidence="1">Secreted</location>
    </subcellularLocation>
</comment>
<keyword evidence="3" id="KW-0964">Secreted</keyword>
<evidence type="ECO:0000256" key="2">
    <source>
        <dbReference type="ARBA" id="ARBA00005679"/>
    </source>
</evidence>
<dbReference type="PANTHER" id="PTHR13234">
    <property type="entry name" value="GAMMA-INTERFERON INDUCIBLE LYSOSOMAL THIOL REDUCTASE GILT"/>
    <property type="match status" value="1"/>
</dbReference>
<evidence type="ECO:0000256" key="4">
    <source>
        <dbReference type="ARBA" id="ARBA00022729"/>
    </source>
</evidence>
<name>A0A0P8XY63_DROAN</name>
<comment type="similarity">
    <text evidence="2">Belongs to the GILT family.</text>
</comment>
<keyword evidence="4" id="KW-0732">Signal</keyword>
<dbReference type="Pfam" id="PF03227">
    <property type="entry name" value="GILT"/>
    <property type="match status" value="1"/>
</dbReference>
<evidence type="ECO:0000256" key="1">
    <source>
        <dbReference type="ARBA" id="ARBA00004613"/>
    </source>
</evidence>
<dbReference type="Proteomes" id="UP000007801">
    <property type="component" value="Unassembled WGS sequence"/>
</dbReference>
<dbReference type="InParanoid" id="A0A0P8XY63"/>
<dbReference type="AlphaFoldDB" id="A0A0P8XY63"/>
<organism evidence="6 7">
    <name type="scientific">Drosophila ananassae</name>
    <name type="common">Fruit fly</name>
    <dbReference type="NCBI Taxonomy" id="7217"/>
    <lineage>
        <taxon>Eukaryota</taxon>
        <taxon>Metazoa</taxon>
        <taxon>Ecdysozoa</taxon>
        <taxon>Arthropoda</taxon>
        <taxon>Hexapoda</taxon>
        <taxon>Insecta</taxon>
        <taxon>Pterygota</taxon>
        <taxon>Neoptera</taxon>
        <taxon>Endopterygota</taxon>
        <taxon>Diptera</taxon>
        <taxon>Brachycera</taxon>
        <taxon>Muscomorpha</taxon>
        <taxon>Ephydroidea</taxon>
        <taxon>Drosophilidae</taxon>
        <taxon>Drosophila</taxon>
        <taxon>Sophophora</taxon>
    </lineage>
</organism>
<dbReference type="PANTHER" id="PTHR13234:SF8">
    <property type="entry name" value="GAMMA-INTERFERON-INDUCIBLE LYSOSOMAL THIOL REDUCTASE"/>
    <property type="match status" value="1"/>
</dbReference>
<evidence type="ECO:0000313" key="7">
    <source>
        <dbReference type="Proteomes" id="UP000007801"/>
    </source>
</evidence>
<dbReference type="GO" id="GO:0016671">
    <property type="term" value="F:oxidoreductase activity, acting on a sulfur group of donors, disulfide as acceptor"/>
    <property type="evidence" value="ECO:0007669"/>
    <property type="project" value="InterPro"/>
</dbReference>
<evidence type="ECO:0000256" key="5">
    <source>
        <dbReference type="ARBA" id="ARBA00023180"/>
    </source>
</evidence>
<dbReference type="GO" id="GO:0005576">
    <property type="term" value="C:extracellular region"/>
    <property type="evidence" value="ECO:0007669"/>
    <property type="project" value="UniProtKB-SubCell"/>
</dbReference>
<sequence>MVATMLEMKLQKIVTMEMKLQKILKKKICQHGKDECLGNHIQDCVLHAQLTPLQKVEFVTCQFLNGSATKKNTQCAKLESTRRWIYECTKPNGDWIIYQKESERITNLYHFSEVPAIVYNEKFDQSLQNEATENISQSICTQLKRMGIEKALYC</sequence>
<dbReference type="OrthoDB" id="958254at2759"/>